<evidence type="ECO:0000256" key="3">
    <source>
        <dbReference type="ARBA" id="ARBA00022475"/>
    </source>
</evidence>
<dbReference type="Proteomes" id="UP000003374">
    <property type="component" value="Unassembled WGS sequence"/>
</dbReference>
<evidence type="ECO:0000259" key="10">
    <source>
        <dbReference type="Pfam" id="PF04290"/>
    </source>
</evidence>
<evidence type="ECO:0000256" key="2">
    <source>
        <dbReference type="ARBA" id="ARBA00022448"/>
    </source>
</evidence>
<dbReference type="InterPro" id="IPR055348">
    <property type="entry name" value="DctQ"/>
</dbReference>
<keyword evidence="12" id="KW-1185">Reference proteome</keyword>
<feature type="domain" description="Tripartite ATP-independent periplasmic transporters DctQ component" evidence="10">
    <location>
        <begin position="30"/>
        <end position="161"/>
    </location>
</feature>
<comment type="subcellular location">
    <subcellularLocation>
        <location evidence="1 9">Cell inner membrane</location>
        <topology evidence="1 9">Multi-pass membrane protein</topology>
    </subcellularLocation>
</comment>
<dbReference type="PANTHER" id="PTHR35011:SF2">
    <property type="entry name" value="2,3-DIKETO-L-GULONATE TRAP TRANSPORTER SMALL PERMEASE PROTEIN YIAM"/>
    <property type="match status" value="1"/>
</dbReference>
<dbReference type="GO" id="GO:0022857">
    <property type="term" value="F:transmembrane transporter activity"/>
    <property type="evidence" value="ECO:0007669"/>
    <property type="project" value="UniProtKB-UniRule"/>
</dbReference>
<evidence type="ECO:0000313" key="12">
    <source>
        <dbReference type="Proteomes" id="UP000003374"/>
    </source>
</evidence>
<sequence>MRWIERWAGPMFRAVTRLEELCLATGILGIALLTIANVLVRTTLGTSLLFAEEVSRFLIVFVTFVGIGYATSKGRHIRMTALYDAMPLRARKVLMLLITASTSLLLFALTWLALRYTLGTVRELGAVSPVLQVPRYLVYLSAPFGFFLGGVQYLLAFLKNLSTSEVYLSFEKLDEYDDSPPKGI</sequence>
<feature type="transmembrane region" description="Helical" evidence="9">
    <location>
        <begin position="136"/>
        <end position="158"/>
    </location>
</feature>
<feature type="transmembrane region" description="Helical" evidence="9">
    <location>
        <begin position="93"/>
        <end position="116"/>
    </location>
</feature>
<evidence type="ECO:0000313" key="11">
    <source>
        <dbReference type="EMBL" id="EAR23138.1"/>
    </source>
</evidence>
<evidence type="ECO:0000256" key="8">
    <source>
        <dbReference type="ARBA" id="ARBA00038436"/>
    </source>
</evidence>
<keyword evidence="7 9" id="KW-0472">Membrane</keyword>
<keyword evidence="4 9" id="KW-0997">Cell inner membrane</keyword>
<accession>A4BLF0</accession>
<reference evidence="11 12" key="1">
    <citation type="submission" date="2006-02" db="EMBL/GenBank/DDBJ databases">
        <authorList>
            <person name="Waterbury J."/>
            <person name="Ferriera S."/>
            <person name="Johnson J."/>
            <person name="Kravitz S."/>
            <person name="Halpern A."/>
            <person name="Remington K."/>
            <person name="Beeson K."/>
            <person name="Tran B."/>
            <person name="Rogers Y.-H."/>
            <person name="Friedman R."/>
            <person name="Venter J.C."/>
        </authorList>
    </citation>
    <scope>NUCLEOTIDE SEQUENCE [LARGE SCALE GENOMIC DNA]</scope>
    <source>
        <strain evidence="11 12">Nb-231</strain>
    </source>
</reference>
<feature type="transmembrane region" description="Helical" evidence="9">
    <location>
        <begin position="21"/>
        <end position="42"/>
    </location>
</feature>
<evidence type="ECO:0000256" key="5">
    <source>
        <dbReference type="ARBA" id="ARBA00022692"/>
    </source>
</evidence>
<dbReference type="GO" id="GO:0005886">
    <property type="term" value="C:plasma membrane"/>
    <property type="evidence" value="ECO:0007669"/>
    <property type="project" value="UniProtKB-SubCell"/>
</dbReference>
<evidence type="ECO:0000256" key="1">
    <source>
        <dbReference type="ARBA" id="ARBA00004429"/>
    </source>
</evidence>
<dbReference type="Pfam" id="PF04290">
    <property type="entry name" value="DctQ"/>
    <property type="match status" value="1"/>
</dbReference>
<proteinExistence type="inferred from homology"/>
<dbReference type="PANTHER" id="PTHR35011">
    <property type="entry name" value="2,3-DIKETO-L-GULONATE TRAP TRANSPORTER SMALL PERMEASE PROTEIN YIAM"/>
    <property type="match status" value="1"/>
</dbReference>
<keyword evidence="6 9" id="KW-1133">Transmembrane helix</keyword>
<comment type="subunit">
    <text evidence="9">The complex comprises the extracytoplasmic solute receptor protein and the two transmembrane proteins.</text>
</comment>
<evidence type="ECO:0000256" key="9">
    <source>
        <dbReference type="RuleBase" id="RU369079"/>
    </source>
</evidence>
<gene>
    <name evidence="11" type="ORF">NB231_14998</name>
</gene>
<dbReference type="InterPro" id="IPR007387">
    <property type="entry name" value="TRAP_DctQ"/>
</dbReference>
<comment type="similarity">
    <text evidence="8 9">Belongs to the TRAP transporter small permease family.</text>
</comment>
<protein>
    <recommendedName>
        <fullName evidence="9">TRAP transporter small permease protein</fullName>
    </recommendedName>
</protein>
<evidence type="ECO:0000256" key="7">
    <source>
        <dbReference type="ARBA" id="ARBA00023136"/>
    </source>
</evidence>
<keyword evidence="2 9" id="KW-0813">Transport</keyword>
<dbReference type="AlphaFoldDB" id="A4BLF0"/>
<feature type="transmembrane region" description="Helical" evidence="9">
    <location>
        <begin position="54"/>
        <end position="72"/>
    </location>
</feature>
<dbReference type="STRING" id="314278.NB231_14998"/>
<dbReference type="HOGENOM" id="CLU_086356_3_7_6"/>
<comment type="function">
    <text evidence="9">Part of the tripartite ATP-independent periplasmic (TRAP) transport system.</text>
</comment>
<dbReference type="GO" id="GO:0015740">
    <property type="term" value="P:C4-dicarboxylate transport"/>
    <property type="evidence" value="ECO:0007669"/>
    <property type="project" value="TreeGrafter"/>
</dbReference>
<evidence type="ECO:0000256" key="6">
    <source>
        <dbReference type="ARBA" id="ARBA00022989"/>
    </source>
</evidence>
<keyword evidence="5 9" id="KW-0812">Transmembrane</keyword>
<name>A4BLF0_9GAMM</name>
<dbReference type="eggNOG" id="COG3090">
    <property type="taxonomic scope" value="Bacteria"/>
</dbReference>
<evidence type="ECO:0000256" key="4">
    <source>
        <dbReference type="ARBA" id="ARBA00022519"/>
    </source>
</evidence>
<comment type="caution">
    <text evidence="11">The sequence shown here is derived from an EMBL/GenBank/DDBJ whole genome shotgun (WGS) entry which is preliminary data.</text>
</comment>
<organism evidence="11 12">
    <name type="scientific">Nitrococcus mobilis Nb-231</name>
    <dbReference type="NCBI Taxonomy" id="314278"/>
    <lineage>
        <taxon>Bacteria</taxon>
        <taxon>Pseudomonadati</taxon>
        <taxon>Pseudomonadota</taxon>
        <taxon>Gammaproteobacteria</taxon>
        <taxon>Chromatiales</taxon>
        <taxon>Ectothiorhodospiraceae</taxon>
        <taxon>Nitrococcus</taxon>
    </lineage>
</organism>
<dbReference type="EMBL" id="AAOF01000001">
    <property type="protein sequence ID" value="EAR23138.1"/>
    <property type="molecule type" value="Genomic_DNA"/>
</dbReference>
<dbReference type="RefSeq" id="WP_005004102.1">
    <property type="nucleotide sequence ID" value="NZ_CH672427.1"/>
</dbReference>
<keyword evidence="3" id="KW-1003">Cell membrane</keyword>